<dbReference type="RefSeq" id="WP_251800867.1">
    <property type="nucleotide sequence ID" value="NZ_JAMQOL010000037.1"/>
</dbReference>
<evidence type="ECO:0000256" key="4">
    <source>
        <dbReference type="PROSITE-ProRule" id="PRU00473"/>
    </source>
</evidence>
<keyword evidence="2 4" id="KW-0472">Membrane</keyword>
<name>A0ABT0Y4V2_9ACTN</name>
<proteinExistence type="predicted"/>
<evidence type="ECO:0000313" key="7">
    <source>
        <dbReference type="Proteomes" id="UP001523216"/>
    </source>
</evidence>
<dbReference type="InterPro" id="IPR050330">
    <property type="entry name" value="Bact_OuterMem_StrucFunc"/>
</dbReference>
<keyword evidence="7" id="KW-1185">Reference proteome</keyword>
<dbReference type="PANTHER" id="PTHR30329">
    <property type="entry name" value="STATOR ELEMENT OF FLAGELLAR MOTOR COMPLEX"/>
    <property type="match status" value="1"/>
</dbReference>
<dbReference type="Pfam" id="PF00691">
    <property type="entry name" value="OmpA"/>
    <property type="match status" value="1"/>
</dbReference>
<evidence type="ECO:0000256" key="2">
    <source>
        <dbReference type="ARBA" id="ARBA00023136"/>
    </source>
</evidence>
<comment type="caution">
    <text evidence="6">The sequence shown here is derived from an EMBL/GenBank/DDBJ whole genome shotgun (WGS) entry which is preliminary data.</text>
</comment>
<dbReference type="InterPro" id="IPR006665">
    <property type="entry name" value="OmpA-like"/>
</dbReference>
<dbReference type="SUPFAM" id="SSF103088">
    <property type="entry name" value="OmpA-like"/>
    <property type="match status" value="1"/>
</dbReference>
<dbReference type="CDD" id="cd07185">
    <property type="entry name" value="OmpA_C-like"/>
    <property type="match status" value="1"/>
</dbReference>
<dbReference type="PRINTS" id="PR01021">
    <property type="entry name" value="OMPADOMAIN"/>
</dbReference>
<gene>
    <name evidence="6" type="ORF">LXN57_26205</name>
</gene>
<dbReference type="PANTHER" id="PTHR30329:SF21">
    <property type="entry name" value="LIPOPROTEIN YIAD-RELATED"/>
    <property type="match status" value="1"/>
</dbReference>
<keyword evidence="3" id="KW-0998">Cell outer membrane</keyword>
<sequence length="408" mass="44085">MNGRTRAGLVVLLTSALATGGCDLGFFLGEDDPQAVDRCTELLKKPVQASKPGSVTVLLADGSASAFTRPEPTRRGDWGAELGEHLPANGGDLVAIGLFGGAVDWRTEVITPAKSRDPQRTKIDFDDTRKCLTDDMSEAMKATPSKPQSDVLRALAEGADYVRKWPGPKSIYLATDGLSNTGCADLRAASIGDPSDLDKVVKACAPELPKLDKSFTVKFLGVGNSSAGWTDIKTPQRTWIASLWQRLCEATQATCPAPDSAKPEIMEVDGAETSADNDVPMPTITVVKDNPVTVTVPASLLFDVDKWVLADRAQDALQDVYANLGQLRAKRIEVRGHTDSTGTPEHNRKLSRQRAETIADKLRARDFGNVTTKGYASDSPRCQPEYRNGQPDRVAMACNRRVEILVYT</sequence>
<dbReference type="Gene3D" id="3.30.1330.60">
    <property type="entry name" value="OmpA-like domain"/>
    <property type="match status" value="1"/>
</dbReference>
<dbReference type="EMBL" id="JAMQOL010000037">
    <property type="protein sequence ID" value="MCM4081074.1"/>
    <property type="molecule type" value="Genomic_DNA"/>
</dbReference>
<evidence type="ECO:0000313" key="6">
    <source>
        <dbReference type="EMBL" id="MCM4081074.1"/>
    </source>
</evidence>
<evidence type="ECO:0000256" key="3">
    <source>
        <dbReference type="ARBA" id="ARBA00023237"/>
    </source>
</evidence>
<evidence type="ECO:0000256" key="1">
    <source>
        <dbReference type="ARBA" id="ARBA00004442"/>
    </source>
</evidence>
<accession>A0ABT0Y4V2</accession>
<organism evidence="6 7">
    <name type="scientific">Paractinoplanes hotanensis</name>
    <dbReference type="NCBI Taxonomy" id="2906497"/>
    <lineage>
        <taxon>Bacteria</taxon>
        <taxon>Bacillati</taxon>
        <taxon>Actinomycetota</taxon>
        <taxon>Actinomycetes</taxon>
        <taxon>Micromonosporales</taxon>
        <taxon>Micromonosporaceae</taxon>
        <taxon>Paractinoplanes</taxon>
    </lineage>
</organism>
<dbReference type="InterPro" id="IPR036737">
    <property type="entry name" value="OmpA-like_sf"/>
</dbReference>
<protein>
    <submittedName>
        <fullName evidence="6">OmpA family protein</fullName>
    </submittedName>
</protein>
<feature type="domain" description="OmpA-like" evidence="5">
    <location>
        <begin position="289"/>
        <end position="408"/>
    </location>
</feature>
<comment type="subcellular location">
    <subcellularLocation>
        <location evidence="1">Cell outer membrane</location>
    </subcellularLocation>
</comment>
<reference evidence="6 7" key="1">
    <citation type="submission" date="2022-06" db="EMBL/GenBank/DDBJ databases">
        <title>Actinoplanes abujensis sp. nov., isolated from Nigerian arid soil.</title>
        <authorList>
            <person name="Ding P."/>
        </authorList>
    </citation>
    <scope>NUCLEOTIDE SEQUENCE [LARGE SCALE GENOMIC DNA]</scope>
    <source>
        <strain evidence="7">TRM88002</strain>
    </source>
</reference>
<dbReference type="PROSITE" id="PS51123">
    <property type="entry name" value="OMPA_2"/>
    <property type="match status" value="1"/>
</dbReference>
<dbReference type="Proteomes" id="UP001523216">
    <property type="component" value="Unassembled WGS sequence"/>
</dbReference>
<evidence type="ECO:0000259" key="5">
    <source>
        <dbReference type="PROSITE" id="PS51123"/>
    </source>
</evidence>
<dbReference type="PROSITE" id="PS51257">
    <property type="entry name" value="PROKAR_LIPOPROTEIN"/>
    <property type="match status" value="1"/>
</dbReference>
<dbReference type="InterPro" id="IPR006664">
    <property type="entry name" value="OMP_bac"/>
</dbReference>